<keyword evidence="1" id="KW-0812">Transmembrane</keyword>
<name>A0ABN9X702_9DINO</name>
<reference evidence="2" key="1">
    <citation type="submission" date="2023-10" db="EMBL/GenBank/DDBJ databases">
        <authorList>
            <person name="Chen Y."/>
            <person name="Shah S."/>
            <person name="Dougan E. K."/>
            <person name="Thang M."/>
            <person name="Chan C."/>
        </authorList>
    </citation>
    <scope>NUCLEOTIDE SEQUENCE [LARGE SCALE GENOMIC DNA]</scope>
</reference>
<feature type="transmembrane region" description="Helical" evidence="1">
    <location>
        <begin position="7"/>
        <end position="26"/>
    </location>
</feature>
<keyword evidence="1" id="KW-1133">Transmembrane helix</keyword>
<accession>A0ABN9X702</accession>
<protein>
    <submittedName>
        <fullName evidence="2">Uncharacterized protein</fullName>
    </submittedName>
</protein>
<keyword evidence="1" id="KW-0472">Membrane</keyword>
<dbReference type="EMBL" id="CAUYUJ010019826">
    <property type="protein sequence ID" value="CAK0893908.1"/>
    <property type="molecule type" value="Genomic_DNA"/>
</dbReference>
<keyword evidence="3" id="KW-1185">Reference proteome</keyword>
<evidence type="ECO:0000256" key="1">
    <source>
        <dbReference type="SAM" id="Phobius"/>
    </source>
</evidence>
<gene>
    <name evidence="2" type="ORF">PCOR1329_LOCUS73115</name>
</gene>
<sequence>MIFDRVVTEFMVFGIVAITIFVGTNLDPDLDEKFPYCVTHLTYADVLVSFVACSLIGLGALYAWMRTRTSEHLQGFDGDTDSAIPKMGTWKPMSVKQQGVFLERNKLTTDSFNWNMYFQESLAHQICDLINITWVTWLVSFIFLLPMVVYKGFIAADAAKTPAYINGFLFTTWIVCSRWPLW</sequence>
<organism evidence="2 3">
    <name type="scientific">Prorocentrum cordatum</name>
    <dbReference type="NCBI Taxonomy" id="2364126"/>
    <lineage>
        <taxon>Eukaryota</taxon>
        <taxon>Sar</taxon>
        <taxon>Alveolata</taxon>
        <taxon>Dinophyceae</taxon>
        <taxon>Prorocentrales</taxon>
        <taxon>Prorocentraceae</taxon>
        <taxon>Prorocentrum</taxon>
    </lineage>
</organism>
<evidence type="ECO:0000313" key="2">
    <source>
        <dbReference type="EMBL" id="CAK0893908.1"/>
    </source>
</evidence>
<feature type="transmembrane region" description="Helical" evidence="1">
    <location>
        <begin position="46"/>
        <end position="64"/>
    </location>
</feature>
<proteinExistence type="predicted"/>
<dbReference type="Proteomes" id="UP001189429">
    <property type="component" value="Unassembled WGS sequence"/>
</dbReference>
<evidence type="ECO:0000313" key="3">
    <source>
        <dbReference type="Proteomes" id="UP001189429"/>
    </source>
</evidence>
<comment type="caution">
    <text evidence="2">The sequence shown here is derived from an EMBL/GenBank/DDBJ whole genome shotgun (WGS) entry which is preliminary data.</text>
</comment>
<feature type="transmembrane region" description="Helical" evidence="1">
    <location>
        <begin position="129"/>
        <end position="150"/>
    </location>
</feature>